<feature type="region of interest" description="Disordered" evidence="13">
    <location>
        <begin position="1"/>
        <end position="112"/>
    </location>
</feature>
<evidence type="ECO:0000256" key="9">
    <source>
        <dbReference type="ARBA" id="ARBA00022990"/>
    </source>
</evidence>
<dbReference type="GO" id="GO:0005634">
    <property type="term" value="C:nucleus"/>
    <property type="evidence" value="ECO:0007669"/>
    <property type="project" value="UniProtKB-SubCell"/>
</dbReference>
<evidence type="ECO:0000313" key="15">
    <source>
        <dbReference type="EMBL" id="KAJ1729912.1"/>
    </source>
</evidence>
<evidence type="ECO:0000259" key="14">
    <source>
        <dbReference type="PROSITE" id="PS51726"/>
    </source>
</evidence>
<dbReference type="InterPro" id="IPR040706">
    <property type="entry name" value="Zf-MYST"/>
</dbReference>
<dbReference type="GO" id="GO:0004402">
    <property type="term" value="F:histone acetyltransferase activity"/>
    <property type="evidence" value="ECO:0007669"/>
    <property type="project" value="InterPro"/>
</dbReference>
<feature type="domain" description="MYST-type HAT" evidence="14">
    <location>
        <begin position="177"/>
        <end position="455"/>
    </location>
</feature>
<dbReference type="Gene3D" id="1.10.10.10">
    <property type="entry name" value="Winged helix-like DNA-binding domain superfamily/Winged helix DNA-binding domain"/>
    <property type="match status" value="1"/>
</dbReference>
<dbReference type="OrthoDB" id="787137at2759"/>
<dbReference type="Gene3D" id="3.30.60.60">
    <property type="entry name" value="N-acetyl transferase-like"/>
    <property type="match status" value="1"/>
</dbReference>
<organism evidence="15 16">
    <name type="scientific">Coemansia biformis</name>
    <dbReference type="NCBI Taxonomy" id="1286918"/>
    <lineage>
        <taxon>Eukaryota</taxon>
        <taxon>Fungi</taxon>
        <taxon>Fungi incertae sedis</taxon>
        <taxon>Zoopagomycota</taxon>
        <taxon>Kickxellomycotina</taxon>
        <taxon>Kickxellomycetes</taxon>
        <taxon>Kickxellales</taxon>
        <taxon>Kickxellaceae</taxon>
        <taxon>Coemansia</taxon>
    </lineage>
</organism>
<dbReference type="Gene3D" id="3.40.630.30">
    <property type="match status" value="1"/>
</dbReference>
<accession>A0A9W7YAU2</accession>
<feature type="region of interest" description="Disordered" evidence="13">
    <location>
        <begin position="143"/>
        <end position="175"/>
    </location>
</feature>
<dbReference type="FunFam" id="3.40.630.30:FF:000001">
    <property type="entry name" value="Histone acetyltransferase"/>
    <property type="match status" value="1"/>
</dbReference>
<reference evidence="15" key="1">
    <citation type="submission" date="2022-07" db="EMBL/GenBank/DDBJ databases">
        <title>Phylogenomic reconstructions and comparative analyses of Kickxellomycotina fungi.</title>
        <authorList>
            <person name="Reynolds N.K."/>
            <person name="Stajich J.E."/>
            <person name="Barry K."/>
            <person name="Grigoriev I.V."/>
            <person name="Crous P."/>
            <person name="Smith M.E."/>
        </authorList>
    </citation>
    <scope>NUCLEOTIDE SEQUENCE</scope>
    <source>
        <strain evidence="15">BCRC 34381</strain>
    </source>
</reference>
<evidence type="ECO:0000256" key="8">
    <source>
        <dbReference type="ARBA" id="ARBA00022853"/>
    </source>
</evidence>
<comment type="catalytic activity">
    <reaction evidence="12">
        <text>L-lysyl-[protein] + acetyl-CoA = N(6)-acetyl-L-lysyl-[protein] + CoA + H(+)</text>
        <dbReference type="Rhea" id="RHEA:45948"/>
        <dbReference type="Rhea" id="RHEA-COMP:9752"/>
        <dbReference type="Rhea" id="RHEA-COMP:10731"/>
        <dbReference type="ChEBI" id="CHEBI:15378"/>
        <dbReference type="ChEBI" id="CHEBI:29969"/>
        <dbReference type="ChEBI" id="CHEBI:57287"/>
        <dbReference type="ChEBI" id="CHEBI:57288"/>
        <dbReference type="ChEBI" id="CHEBI:61930"/>
        <dbReference type="EC" id="2.3.1.48"/>
    </reaction>
</comment>
<dbReference type="EC" id="2.3.1.48" evidence="3 12"/>
<keyword evidence="16" id="KW-1185">Reference proteome</keyword>
<comment type="similarity">
    <text evidence="2 12">Belongs to the MYST (SAS/MOZ) family.</text>
</comment>
<proteinExistence type="inferred from homology"/>
<evidence type="ECO:0000256" key="13">
    <source>
        <dbReference type="SAM" id="MobiDB-lite"/>
    </source>
</evidence>
<dbReference type="FunFam" id="3.30.60.60:FF:000001">
    <property type="entry name" value="Histone acetyltransferase"/>
    <property type="match status" value="1"/>
</dbReference>
<dbReference type="InterPro" id="IPR050603">
    <property type="entry name" value="MYST_HAT"/>
</dbReference>
<feature type="active site" description="Proton donor/acceptor" evidence="11">
    <location>
        <position position="353"/>
    </location>
</feature>
<evidence type="ECO:0000256" key="1">
    <source>
        <dbReference type="ARBA" id="ARBA00004123"/>
    </source>
</evidence>
<dbReference type="Pfam" id="PF17772">
    <property type="entry name" value="zf-MYST"/>
    <property type="match status" value="1"/>
</dbReference>
<dbReference type="GO" id="GO:0031507">
    <property type="term" value="P:heterochromatin formation"/>
    <property type="evidence" value="ECO:0007669"/>
    <property type="project" value="UniProtKB-ARBA"/>
</dbReference>
<comment type="subcellular location">
    <subcellularLocation>
        <location evidence="1 12">Nucleus</location>
    </subcellularLocation>
</comment>
<dbReference type="InterPro" id="IPR002717">
    <property type="entry name" value="HAT_MYST-type"/>
</dbReference>
<keyword evidence="7" id="KW-0862">Zinc</keyword>
<dbReference type="GO" id="GO:0003682">
    <property type="term" value="F:chromatin binding"/>
    <property type="evidence" value="ECO:0007669"/>
    <property type="project" value="TreeGrafter"/>
</dbReference>
<dbReference type="InterPro" id="IPR016181">
    <property type="entry name" value="Acyl_CoA_acyltransferase"/>
</dbReference>
<evidence type="ECO:0000256" key="2">
    <source>
        <dbReference type="ARBA" id="ARBA00010107"/>
    </source>
</evidence>
<dbReference type="PANTHER" id="PTHR10615:SF161">
    <property type="entry name" value="HISTONE ACETYLTRANSFERASE KAT7"/>
    <property type="match status" value="1"/>
</dbReference>
<keyword evidence="5" id="KW-0479">Metal-binding</keyword>
<dbReference type="EMBL" id="JANBOI010000533">
    <property type="protein sequence ID" value="KAJ1729912.1"/>
    <property type="molecule type" value="Genomic_DNA"/>
</dbReference>
<dbReference type="PANTHER" id="PTHR10615">
    <property type="entry name" value="HISTONE ACETYLTRANSFERASE"/>
    <property type="match status" value="1"/>
</dbReference>
<dbReference type="Proteomes" id="UP001143981">
    <property type="component" value="Unassembled WGS sequence"/>
</dbReference>
<keyword evidence="9" id="KW-0007">Acetylation</keyword>
<dbReference type="Pfam" id="PF01853">
    <property type="entry name" value="MOZ_SAS"/>
    <property type="match status" value="1"/>
</dbReference>
<evidence type="ECO:0000256" key="5">
    <source>
        <dbReference type="ARBA" id="ARBA00022723"/>
    </source>
</evidence>
<keyword evidence="15" id="KW-0012">Acyltransferase</keyword>
<keyword evidence="8" id="KW-0156">Chromatin regulator</keyword>
<dbReference type="GO" id="GO:1990467">
    <property type="term" value="C:NuA3a histone acetyltransferase complex"/>
    <property type="evidence" value="ECO:0007669"/>
    <property type="project" value="TreeGrafter"/>
</dbReference>
<name>A0A9W7YAU2_9FUNG</name>
<sequence length="488" mass="53224">MAKGGGSGASRDAAPATPRTPKKQPARGDSSGTGRKAGRTPKAPTDAAGTPKGSQTPKTPTRAAAKAKTAAAKAGGSGDSQTQTQAPAQARAAKRRKTSKNGAAGPPGLDPEARVFFANRLNAHDADTTQFAPAAEDRLAFEEASAAASLQEARETGLPQAPREQGTPSTPSVGAAGVGYQVKKIQIGASEIDSWYISPYPDEYSRHPLLYICEFCLRYMKSKYTFRRHCLKCPLRHPPGDEIYRDGNISVFEVDGRKNKIYCQNLCLIGKMFLDTKTLYYDVEPFLFYVLCEYDADGYHFAGYYSKEKRSVQGYNLSCIMILPPKQREGYGKLLIEFSYLLSKKEGLPGSPEKPLSDFGLLSYHSYWRRAIYEILVAMPAKESSAISIEAISKKTGMTVDDIISTMQTDGMLQRQPGLSNYALVVDMPRTEAYLQRVKEKSPRRIDAAKLRWAPFLTKGTRAAKDDPPADEPALETEADQSDSSAAA</sequence>
<dbReference type="AlphaFoldDB" id="A0A9W7YAU2"/>
<keyword evidence="4 15" id="KW-0808">Transferase</keyword>
<dbReference type="SUPFAM" id="SSF55729">
    <property type="entry name" value="Acyl-CoA N-acyltransferases (Nat)"/>
    <property type="match status" value="1"/>
</dbReference>
<keyword evidence="10 12" id="KW-0539">Nucleus</keyword>
<evidence type="ECO:0000256" key="12">
    <source>
        <dbReference type="RuleBase" id="RU361211"/>
    </source>
</evidence>
<dbReference type="GO" id="GO:0008270">
    <property type="term" value="F:zinc ion binding"/>
    <property type="evidence" value="ECO:0007669"/>
    <property type="project" value="UniProtKB-KW"/>
</dbReference>
<keyword evidence="6" id="KW-0863">Zinc-finger</keyword>
<comment type="caution">
    <text evidence="15">The sequence shown here is derived from an EMBL/GenBank/DDBJ whole genome shotgun (WGS) entry which is preliminary data.</text>
</comment>
<evidence type="ECO:0000256" key="3">
    <source>
        <dbReference type="ARBA" id="ARBA00013184"/>
    </source>
</evidence>
<dbReference type="GO" id="GO:0003712">
    <property type="term" value="F:transcription coregulator activity"/>
    <property type="evidence" value="ECO:0007669"/>
    <property type="project" value="TreeGrafter"/>
</dbReference>
<evidence type="ECO:0000256" key="6">
    <source>
        <dbReference type="ARBA" id="ARBA00022771"/>
    </source>
</evidence>
<evidence type="ECO:0000256" key="11">
    <source>
        <dbReference type="PIRSR" id="PIRSR602717-51"/>
    </source>
</evidence>
<dbReference type="GO" id="GO:0006357">
    <property type="term" value="P:regulation of transcription by RNA polymerase II"/>
    <property type="evidence" value="ECO:0007669"/>
    <property type="project" value="TreeGrafter"/>
</dbReference>
<evidence type="ECO:0000256" key="10">
    <source>
        <dbReference type="ARBA" id="ARBA00023242"/>
    </source>
</evidence>
<feature type="compositionally biased region" description="Acidic residues" evidence="13">
    <location>
        <begin position="469"/>
        <end position="481"/>
    </location>
</feature>
<dbReference type="PROSITE" id="PS51726">
    <property type="entry name" value="MYST_HAT"/>
    <property type="match status" value="1"/>
</dbReference>
<evidence type="ECO:0000256" key="7">
    <source>
        <dbReference type="ARBA" id="ARBA00022833"/>
    </source>
</evidence>
<feature type="compositionally biased region" description="Low complexity" evidence="13">
    <location>
        <begin position="56"/>
        <end position="74"/>
    </location>
</feature>
<feature type="region of interest" description="Disordered" evidence="13">
    <location>
        <begin position="459"/>
        <end position="488"/>
    </location>
</feature>
<feature type="compositionally biased region" description="Low complexity" evidence="13">
    <location>
        <begin position="81"/>
        <end position="91"/>
    </location>
</feature>
<gene>
    <name evidence="15" type="primary">SAS3</name>
    <name evidence="15" type="ORF">LPJ61_003294</name>
</gene>
<evidence type="ECO:0000313" key="16">
    <source>
        <dbReference type="Proteomes" id="UP001143981"/>
    </source>
</evidence>
<protein>
    <recommendedName>
        <fullName evidence="3 12">Histone acetyltransferase</fullName>
        <ecNumber evidence="3 12">2.3.1.48</ecNumber>
    </recommendedName>
</protein>
<evidence type="ECO:0000256" key="4">
    <source>
        <dbReference type="ARBA" id="ARBA00022679"/>
    </source>
</evidence>
<dbReference type="InterPro" id="IPR036388">
    <property type="entry name" value="WH-like_DNA-bd_sf"/>
</dbReference>